<proteinExistence type="predicted"/>
<comment type="caution">
    <text evidence="1">The sequence shown here is derived from an EMBL/GenBank/DDBJ whole genome shotgun (WGS) entry which is preliminary data.</text>
</comment>
<dbReference type="EMBL" id="LSRE01000002">
    <property type="protein sequence ID" value="KXP00908.1"/>
    <property type="molecule type" value="Genomic_DNA"/>
</dbReference>
<gene>
    <name evidence="1" type="ORF">AXK61_12935</name>
</gene>
<evidence type="ECO:0000313" key="1">
    <source>
        <dbReference type="EMBL" id="KXP00908.1"/>
    </source>
</evidence>
<name>A0A137ZRU6_9ACTN</name>
<sequence length="201" mass="22994">MWGTTPVIRVDGRVLHVAAPDRTAGELAPLLLWDDLIVDNPIPYLFASVPRAEDRVWLAGRILDRQHPLTVAVLHRITDALVLDHTRWNRWEAKFLWTSAFGMWHEVDGDLQARGVNIAAMPLAQATNAVYGTLRGWYQNRERKDYDQFQRDLHRKPPRVVRAEIEDATDDDFADDAEAAAALTRRGRARDTSEDSVVEYR</sequence>
<organism evidence="1 2">
    <name type="scientific">Tsukamurella pseudospumae</name>
    <dbReference type="NCBI Taxonomy" id="239498"/>
    <lineage>
        <taxon>Bacteria</taxon>
        <taxon>Bacillati</taxon>
        <taxon>Actinomycetota</taxon>
        <taxon>Actinomycetes</taxon>
        <taxon>Mycobacteriales</taxon>
        <taxon>Tsukamurellaceae</taxon>
        <taxon>Tsukamurella</taxon>
    </lineage>
</organism>
<protein>
    <submittedName>
        <fullName evidence="1">Uncharacterized protein</fullName>
    </submittedName>
</protein>
<evidence type="ECO:0000313" key="2">
    <source>
        <dbReference type="Proteomes" id="UP000070409"/>
    </source>
</evidence>
<dbReference type="Proteomes" id="UP000070409">
    <property type="component" value="Unassembled WGS sequence"/>
</dbReference>
<accession>A0A137ZRU6</accession>
<reference evidence="1 2" key="1">
    <citation type="submission" date="2016-02" db="EMBL/GenBank/DDBJ databases">
        <authorList>
            <person name="Teng J.L."/>
            <person name="Tang Y."/>
            <person name="Huang Y."/>
            <person name="Guo F."/>
            <person name="Wei W."/>
            <person name="Chen J.H."/>
            <person name="Wong S.Y."/>
            <person name="Lau S.K."/>
            <person name="Woo P.C."/>
        </authorList>
    </citation>
    <scope>NUCLEOTIDE SEQUENCE [LARGE SCALE GENOMIC DNA]</scope>
    <source>
        <strain evidence="1 2">JCM 13375</strain>
    </source>
</reference>
<dbReference type="RefSeq" id="WP_068743688.1">
    <property type="nucleotide sequence ID" value="NZ_LSRE01000002.1"/>
</dbReference>
<keyword evidence="2" id="KW-1185">Reference proteome</keyword>